<dbReference type="OrthoDB" id="40579at2759"/>
<dbReference type="Proteomes" id="UP000824998">
    <property type="component" value="Unassembled WGS sequence"/>
</dbReference>
<sequence length="278" mass="30743">MASTTSSQFLPIRACIFDMDGLLINTEDIYSMCANNVLERHGRPHLPWSVKAKLMGVPGASHSEVFHEWAQLPIPREQWKSELLEQQMLHFPECKPLPGVAALLMNLKTAKTVTGKRIHVALATSAKTPDFVSKTTDPEIQKMFEVFDTNRRVLGDDSRIEKGRGKPAPDIFLMALKCINDSLPDGESPVNPEECLVFEDSVLGVEAGRRASMRVVWVPHLALAAEYRGEEKDVLAGRVGLVAIGDEHQLGQVDDGWATSLPSLENFPYGDFGIEINP</sequence>
<gene>
    <name evidence="1" type="ORF">BJ875DRAFT_430029</name>
</gene>
<dbReference type="SFLD" id="SFLDG01129">
    <property type="entry name" value="C1.5:_HAD__Beta-PGM__Phosphata"/>
    <property type="match status" value="1"/>
</dbReference>
<dbReference type="Gene3D" id="3.40.50.1000">
    <property type="entry name" value="HAD superfamily/HAD-like"/>
    <property type="match status" value="1"/>
</dbReference>
<dbReference type="PANTHER" id="PTHR18901">
    <property type="entry name" value="2-DEOXYGLUCOSE-6-PHOSPHATE PHOSPHATASE 2"/>
    <property type="match status" value="1"/>
</dbReference>
<evidence type="ECO:0000313" key="1">
    <source>
        <dbReference type="EMBL" id="KAG9231274.1"/>
    </source>
</evidence>
<dbReference type="NCBIfam" id="TIGR01509">
    <property type="entry name" value="HAD-SF-IA-v3"/>
    <property type="match status" value="1"/>
</dbReference>
<accession>A0A9P7YCM8</accession>
<dbReference type="Pfam" id="PF13419">
    <property type="entry name" value="HAD_2"/>
    <property type="match status" value="1"/>
</dbReference>
<evidence type="ECO:0000313" key="2">
    <source>
        <dbReference type="Proteomes" id="UP000824998"/>
    </source>
</evidence>
<comment type="caution">
    <text evidence="1">The sequence shown here is derived from an EMBL/GenBank/DDBJ whole genome shotgun (WGS) entry which is preliminary data.</text>
</comment>
<name>A0A9P7YCM8_9HELO</name>
<dbReference type="EMBL" id="MU251613">
    <property type="protein sequence ID" value="KAG9231274.1"/>
    <property type="molecule type" value="Genomic_DNA"/>
</dbReference>
<dbReference type="InterPro" id="IPR006439">
    <property type="entry name" value="HAD-SF_hydro_IA"/>
</dbReference>
<reference evidence="1" key="1">
    <citation type="journal article" date="2021" name="IMA Fungus">
        <title>Genomic characterization of three marine fungi, including Emericellopsis atlantica sp. nov. with signatures of a generalist lifestyle and marine biomass degradation.</title>
        <authorList>
            <person name="Hagestad O.C."/>
            <person name="Hou L."/>
            <person name="Andersen J.H."/>
            <person name="Hansen E.H."/>
            <person name="Altermark B."/>
            <person name="Li C."/>
            <person name="Kuhnert E."/>
            <person name="Cox R.J."/>
            <person name="Crous P.W."/>
            <person name="Spatafora J.W."/>
            <person name="Lail K."/>
            <person name="Amirebrahimi M."/>
            <person name="Lipzen A."/>
            <person name="Pangilinan J."/>
            <person name="Andreopoulos W."/>
            <person name="Hayes R.D."/>
            <person name="Ng V."/>
            <person name="Grigoriev I.V."/>
            <person name="Jackson S.A."/>
            <person name="Sutton T.D.S."/>
            <person name="Dobson A.D.W."/>
            <person name="Rama T."/>
        </authorList>
    </citation>
    <scope>NUCLEOTIDE SEQUENCE</scope>
    <source>
        <strain evidence="1">TRa018bII</strain>
    </source>
</reference>
<dbReference type="InterPro" id="IPR036412">
    <property type="entry name" value="HAD-like_sf"/>
</dbReference>
<dbReference type="FunFam" id="1.10.150.240:FF:000001">
    <property type="entry name" value="Haloacid dehalogenase-like hydrolase domain"/>
    <property type="match status" value="1"/>
</dbReference>
<dbReference type="InterPro" id="IPR023198">
    <property type="entry name" value="PGP-like_dom2"/>
</dbReference>
<dbReference type="Gene3D" id="1.10.150.240">
    <property type="entry name" value="Putative phosphatase, domain 2"/>
    <property type="match status" value="1"/>
</dbReference>
<proteinExistence type="predicted"/>
<dbReference type="AlphaFoldDB" id="A0A9P7YCM8"/>
<protein>
    <submittedName>
        <fullName evidence="1">HAD-like domain-containing protein</fullName>
    </submittedName>
</protein>
<dbReference type="InterPro" id="IPR041492">
    <property type="entry name" value="HAD_2"/>
</dbReference>
<dbReference type="GO" id="GO:0016791">
    <property type="term" value="F:phosphatase activity"/>
    <property type="evidence" value="ECO:0007669"/>
    <property type="project" value="TreeGrafter"/>
</dbReference>
<dbReference type="PANTHER" id="PTHR18901:SF42">
    <property type="entry name" value="SUPERFAMILY HYDROLASE, PUTATIVE-RELATED"/>
    <property type="match status" value="1"/>
</dbReference>
<dbReference type="SUPFAM" id="SSF56784">
    <property type="entry name" value="HAD-like"/>
    <property type="match status" value="1"/>
</dbReference>
<keyword evidence="2" id="KW-1185">Reference proteome</keyword>
<dbReference type="InterPro" id="IPR023214">
    <property type="entry name" value="HAD_sf"/>
</dbReference>
<dbReference type="SFLD" id="SFLDS00003">
    <property type="entry name" value="Haloacid_Dehalogenase"/>
    <property type="match status" value="1"/>
</dbReference>
<organism evidence="1 2">
    <name type="scientific">Amylocarpus encephaloides</name>
    <dbReference type="NCBI Taxonomy" id="45428"/>
    <lineage>
        <taxon>Eukaryota</taxon>
        <taxon>Fungi</taxon>
        <taxon>Dikarya</taxon>
        <taxon>Ascomycota</taxon>
        <taxon>Pezizomycotina</taxon>
        <taxon>Leotiomycetes</taxon>
        <taxon>Helotiales</taxon>
        <taxon>Helotiales incertae sedis</taxon>
        <taxon>Amylocarpus</taxon>
    </lineage>
</organism>